<dbReference type="NCBIfam" id="NF041681">
    <property type="entry name" value="HGxxPAAW"/>
    <property type="match status" value="1"/>
</dbReference>
<keyword evidence="1" id="KW-0472">Membrane</keyword>
<dbReference type="AlphaFoldDB" id="A0A2W2H1S2"/>
<keyword evidence="1" id="KW-1133">Transmembrane helix</keyword>
<keyword evidence="1" id="KW-0812">Transmembrane</keyword>
<feature type="transmembrane region" description="Helical" evidence="1">
    <location>
        <begin position="12"/>
        <end position="30"/>
    </location>
</feature>
<protein>
    <submittedName>
        <fullName evidence="2">Uncharacterized protein</fullName>
    </submittedName>
</protein>
<accession>A0A2W2H1S2</accession>
<gene>
    <name evidence="2" type="ORF">C1I98_18310</name>
</gene>
<dbReference type="Proteomes" id="UP000248544">
    <property type="component" value="Unassembled WGS sequence"/>
</dbReference>
<keyword evidence="3" id="KW-1185">Reference proteome</keyword>
<evidence type="ECO:0000313" key="3">
    <source>
        <dbReference type="Proteomes" id="UP000248544"/>
    </source>
</evidence>
<organism evidence="2 3">
    <name type="scientific">Spongiactinospora gelatinilytica</name>
    <dbReference type="NCBI Taxonomy" id="2666298"/>
    <lineage>
        <taxon>Bacteria</taxon>
        <taxon>Bacillati</taxon>
        <taxon>Actinomycetota</taxon>
        <taxon>Actinomycetes</taxon>
        <taxon>Streptosporangiales</taxon>
        <taxon>Streptosporangiaceae</taxon>
        <taxon>Spongiactinospora</taxon>
    </lineage>
</organism>
<comment type="caution">
    <text evidence="2">The sequence shown here is derived from an EMBL/GenBank/DDBJ whole genome shotgun (WGS) entry which is preliminary data.</text>
</comment>
<feature type="transmembrane region" description="Helical" evidence="1">
    <location>
        <begin position="36"/>
        <end position="59"/>
    </location>
</feature>
<proteinExistence type="predicted"/>
<dbReference type="EMBL" id="POUA01000136">
    <property type="protein sequence ID" value="PZG43488.1"/>
    <property type="molecule type" value="Genomic_DNA"/>
</dbReference>
<name>A0A2W2H1S2_9ACTN</name>
<reference evidence="2 3" key="1">
    <citation type="submission" date="2018-01" db="EMBL/GenBank/DDBJ databases">
        <title>Draft genome sequence of Sphaerisporangium sp. 7K107.</title>
        <authorList>
            <person name="Sahin N."/>
            <person name="Saygin H."/>
            <person name="Ay H."/>
        </authorList>
    </citation>
    <scope>NUCLEOTIDE SEQUENCE [LARGE SCALE GENOMIC DNA]</scope>
    <source>
        <strain evidence="2 3">7K107</strain>
    </source>
</reference>
<evidence type="ECO:0000256" key="1">
    <source>
        <dbReference type="SAM" id="Phobius"/>
    </source>
</evidence>
<sequence>MEHGSHAGRASSWAAVSVMLLGFLTGGIALCLGPNWLFFWIGAGLVALGGILALAFDIFSDVIVDAPRVISAAEHHSPFERGQ</sequence>
<evidence type="ECO:0000313" key="2">
    <source>
        <dbReference type="EMBL" id="PZG43488.1"/>
    </source>
</evidence>